<dbReference type="Proteomes" id="UP000502345">
    <property type="component" value="Chromosome"/>
</dbReference>
<dbReference type="Pfam" id="PF03466">
    <property type="entry name" value="LysR_substrate"/>
    <property type="match status" value="1"/>
</dbReference>
<dbReference type="InterPro" id="IPR036390">
    <property type="entry name" value="WH_DNA-bd_sf"/>
</dbReference>
<keyword evidence="2" id="KW-0805">Transcription regulation</keyword>
<dbReference type="FunFam" id="1.10.10.10:FF:000001">
    <property type="entry name" value="LysR family transcriptional regulator"/>
    <property type="match status" value="1"/>
</dbReference>
<feature type="domain" description="HTH lysR-type" evidence="7">
    <location>
        <begin position="62"/>
        <end position="119"/>
    </location>
</feature>
<dbReference type="Gene3D" id="1.10.10.10">
    <property type="entry name" value="Winged helix-like DNA-binding domain superfamily/Winged helix DNA-binding domain"/>
    <property type="match status" value="1"/>
</dbReference>
<protein>
    <recommendedName>
        <fullName evidence="6">Probable hydrogen peroxide-inducible genes activator</fullName>
    </recommendedName>
</protein>
<reference evidence="8 9" key="1">
    <citation type="submission" date="2020-03" db="EMBL/GenBank/DDBJ databases">
        <title>Screen low temperature-resistant strains for efficient degradation of petroleum hydrocarbons under the low temperature.</title>
        <authorList>
            <person name="Wang Y."/>
            <person name="Chen J."/>
        </authorList>
    </citation>
    <scope>NUCLEOTIDE SEQUENCE [LARGE SCALE GENOMIC DNA]</scope>
    <source>
        <strain evidence="8 9">KB1</strain>
    </source>
</reference>
<dbReference type="InterPro" id="IPR000847">
    <property type="entry name" value="LysR_HTH_N"/>
</dbReference>
<dbReference type="PROSITE" id="PS50931">
    <property type="entry name" value="HTH_LYSR"/>
    <property type="match status" value="1"/>
</dbReference>
<dbReference type="InterPro" id="IPR005119">
    <property type="entry name" value="LysR_subst-bd"/>
</dbReference>
<accession>A0A6G9CTH7</accession>
<organism evidence="8 9">
    <name type="scientific">Rhodococcus erythropolis</name>
    <name type="common">Arthrobacter picolinophilus</name>
    <dbReference type="NCBI Taxonomy" id="1833"/>
    <lineage>
        <taxon>Bacteria</taxon>
        <taxon>Bacillati</taxon>
        <taxon>Actinomycetota</taxon>
        <taxon>Actinomycetes</taxon>
        <taxon>Mycobacteriales</taxon>
        <taxon>Nocardiaceae</taxon>
        <taxon>Rhodococcus</taxon>
        <taxon>Rhodococcus erythropolis group</taxon>
    </lineage>
</organism>
<evidence type="ECO:0000256" key="6">
    <source>
        <dbReference type="ARBA" id="ARBA00040885"/>
    </source>
</evidence>
<keyword evidence="5" id="KW-0804">Transcription</keyword>
<dbReference type="SUPFAM" id="SSF53850">
    <property type="entry name" value="Periplasmic binding protein-like II"/>
    <property type="match status" value="1"/>
</dbReference>
<evidence type="ECO:0000256" key="3">
    <source>
        <dbReference type="ARBA" id="ARBA00023125"/>
    </source>
</evidence>
<dbReference type="SUPFAM" id="SSF46785">
    <property type="entry name" value="Winged helix' DNA-binding domain"/>
    <property type="match status" value="1"/>
</dbReference>
<sequence length="360" mass="37777">MTAERAGSRGFVTVSGSDGFDWSVEVVTGAFWYESILHQTVQKVKVMGGTTLIGMSDQTYQPSLSQLRAFVSVAEYRHFGTAAARSGVSQPTLSQALAALEAGLGVRLIERSTRRVLVTADGQRLLGQAKQILEAADGFVASAAGSGDSLTGPLRIGLIPTVAPYILPGLLPELREKLPSLAPQIVEDQTARLLDALRSGALDVAVLALPAGTPGLVEVPVYEEDFVMVVPNDHSLAGRVDLTADVLDALPLLLLDDGHCLRDQTLDLCRSVDAHPLAGDTRATSLATVVQCVAGGLGVTLVPESAVAVEVRRGDLSTAHFASPAPGRTIGVVFRSSSGRAEGFRQLAELVRSVSPTVPR</sequence>
<evidence type="ECO:0000313" key="8">
    <source>
        <dbReference type="EMBL" id="QIP40189.1"/>
    </source>
</evidence>
<evidence type="ECO:0000256" key="1">
    <source>
        <dbReference type="ARBA" id="ARBA00009437"/>
    </source>
</evidence>
<dbReference type="EMBL" id="CP050124">
    <property type="protein sequence ID" value="QIP40189.1"/>
    <property type="molecule type" value="Genomic_DNA"/>
</dbReference>
<dbReference type="CDD" id="cd08411">
    <property type="entry name" value="PBP2_OxyR"/>
    <property type="match status" value="1"/>
</dbReference>
<dbReference type="GO" id="GO:0003700">
    <property type="term" value="F:DNA-binding transcription factor activity"/>
    <property type="evidence" value="ECO:0007669"/>
    <property type="project" value="InterPro"/>
</dbReference>
<gene>
    <name evidence="8" type="ORF">G9444_2945</name>
</gene>
<evidence type="ECO:0000256" key="2">
    <source>
        <dbReference type="ARBA" id="ARBA00023015"/>
    </source>
</evidence>
<dbReference type="PANTHER" id="PTHR30346">
    <property type="entry name" value="TRANSCRIPTIONAL DUAL REGULATOR HCAR-RELATED"/>
    <property type="match status" value="1"/>
</dbReference>
<dbReference type="GO" id="GO:0003677">
    <property type="term" value="F:DNA binding"/>
    <property type="evidence" value="ECO:0007669"/>
    <property type="project" value="UniProtKB-KW"/>
</dbReference>
<name>A0A6G9CTH7_RHOER</name>
<dbReference type="PRINTS" id="PR00039">
    <property type="entry name" value="HTHLYSR"/>
</dbReference>
<evidence type="ECO:0000259" key="7">
    <source>
        <dbReference type="PROSITE" id="PS50931"/>
    </source>
</evidence>
<comment type="similarity">
    <text evidence="1">Belongs to the LysR transcriptional regulatory family.</text>
</comment>
<dbReference type="GO" id="GO:0032993">
    <property type="term" value="C:protein-DNA complex"/>
    <property type="evidence" value="ECO:0007669"/>
    <property type="project" value="TreeGrafter"/>
</dbReference>
<keyword evidence="4" id="KW-0010">Activator</keyword>
<evidence type="ECO:0000313" key="9">
    <source>
        <dbReference type="Proteomes" id="UP000502345"/>
    </source>
</evidence>
<dbReference type="Gene3D" id="3.40.190.10">
    <property type="entry name" value="Periplasmic binding protein-like II"/>
    <property type="match status" value="2"/>
</dbReference>
<evidence type="ECO:0000256" key="5">
    <source>
        <dbReference type="ARBA" id="ARBA00023163"/>
    </source>
</evidence>
<evidence type="ECO:0000256" key="4">
    <source>
        <dbReference type="ARBA" id="ARBA00023159"/>
    </source>
</evidence>
<dbReference type="Pfam" id="PF00126">
    <property type="entry name" value="HTH_1"/>
    <property type="match status" value="1"/>
</dbReference>
<dbReference type="InterPro" id="IPR036388">
    <property type="entry name" value="WH-like_DNA-bd_sf"/>
</dbReference>
<proteinExistence type="inferred from homology"/>
<dbReference type="AlphaFoldDB" id="A0A6G9CTH7"/>
<keyword evidence="3" id="KW-0238">DNA-binding</keyword>
<dbReference type="PANTHER" id="PTHR30346:SF26">
    <property type="entry name" value="HYDROGEN PEROXIDE-INDUCIBLE GENES ACTIVATOR"/>
    <property type="match status" value="1"/>
</dbReference>